<name>A0A7K2IXB5_9ACTN</name>
<keyword evidence="1" id="KW-0472">Membrane</keyword>
<dbReference type="Pfam" id="PF10756">
    <property type="entry name" value="bPH_6"/>
    <property type="match status" value="1"/>
</dbReference>
<feature type="transmembrane region" description="Helical" evidence="1">
    <location>
        <begin position="21"/>
        <end position="39"/>
    </location>
</feature>
<feature type="transmembrane region" description="Helical" evidence="1">
    <location>
        <begin position="51"/>
        <end position="68"/>
    </location>
</feature>
<evidence type="ECO:0000313" key="3">
    <source>
        <dbReference type="EMBL" id="MYR34425.1"/>
    </source>
</evidence>
<protein>
    <submittedName>
        <fullName evidence="3">PH domain-containing protein</fullName>
    </submittedName>
</protein>
<evidence type="ECO:0000313" key="4">
    <source>
        <dbReference type="Proteomes" id="UP000467124"/>
    </source>
</evidence>
<dbReference type="AlphaFoldDB" id="A0A7K2IXB5"/>
<dbReference type="EMBL" id="WWHY01000001">
    <property type="protein sequence ID" value="MYR34425.1"/>
    <property type="molecule type" value="Genomic_DNA"/>
</dbReference>
<keyword evidence="1" id="KW-0812">Transmembrane</keyword>
<keyword evidence="1" id="KW-1133">Transmembrane helix</keyword>
<reference evidence="3 4" key="1">
    <citation type="journal article" date="2019" name="Nat. Commun.">
        <title>The antimicrobial potential of Streptomyces from insect microbiomes.</title>
        <authorList>
            <person name="Chevrette M.G."/>
            <person name="Carlson C.M."/>
            <person name="Ortega H.E."/>
            <person name="Thomas C."/>
            <person name="Ananiev G.E."/>
            <person name="Barns K.J."/>
            <person name="Book A.J."/>
            <person name="Cagnazzo J."/>
            <person name="Carlos C."/>
            <person name="Flanigan W."/>
            <person name="Grubbs K.J."/>
            <person name="Horn H.A."/>
            <person name="Hoffmann F.M."/>
            <person name="Klassen J.L."/>
            <person name="Knack J.J."/>
            <person name="Lewin G.R."/>
            <person name="McDonald B.R."/>
            <person name="Muller L."/>
            <person name="Melo W.G.P."/>
            <person name="Pinto-Tomas A.A."/>
            <person name="Schmitz A."/>
            <person name="Wendt-Pienkowski E."/>
            <person name="Wildman S."/>
            <person name="Zhao M."/>
            <person name="Zhang F."/>
            <person name="Bugni T.S."/>
            <person name="Andes D.R."/>
            <person name="Pupo M.T."/>
            <person name="Currie C.R."/>
        </authorList>
    </citation>
    <scope>NUCLEOTIDE SEQUENCE [LARGE SCALE GENOMIC DNA]</scope>
    <source>
        <strain evidence="3 4">SID5840</strain>
    </source>
</reference>
<gene>
    <name evidence="3" type="ORF">GTW20_19785</name>
</gene>
<proteinExistence type="predicted"/>
<dbReference type="Proteomes" id="UP000467124">
    <property type="component" value="Unassembled WGS sequence"/>
</dbReference>
<dbReference type="InterPro" id="IPR019692">
    <property type="entry name" value="CFP-6_PH"/>
</dbReference>
<feature type="domain" description="Low molecular weight protein antigen 6 PH" evidence="2">
    <location>
        <begin position="69"/>
        <end position="138"/>
    </location>
</feature>
<evidence type="ECO:0000259" key="2">
    <source>
        <dbReference type="Pfam" id="PF10756"/>
    </source>
</evidence>
<sequence>MDEASKRPESPRTWRPRAVRLVAYGLGLLILSTMVLLAVMLPADWRVQDRVLVVMLGLVVAAGLHLLARPRLIAMEDRVVVINGIRTHHLAWPEVLDIRMPVGEPWPSLDLSDGTSLPVMGIQSTDGDLARRNLEEFRGMLGRGETEEPERP</sequence>
<dbReference type="RefSeq" id="WP_161112495.1">
    <property type="nucleotide sequence ID" value="NZ_JBEYHW010000001.1"/>
</dbReference>
<accession>A0A7K2IXB5</accession>
<comment type="caution">
    <text evidence="3">The sequence shown here is derived from an EMBL/GenBank/DDBJ whole genome shotgun (WGS) entry which is preliminary data.</text>
</comment>
<evidence type="ECO:0000256" key="1">
    <source>
        <dbReference type="SAM" id="Phobius"/>
    </source>
</evidence>
<organism evidence="3 4">
    <name type="scientific">Nocardiopsis alba</name>
    <dbReference type="NCBI Taxonomy" id="53437"/>
    <lineage>
        <taxon>Bacteria</taxon>
        <taxon>Bacillati</taxon>
        <taxon>Actinomycetota</taxon>
        <taxon>Actinomycetes</taxon>
        <taxon>Streptosporangiales</taxon>
        <taxon>Nocardiopsidaceae</taxon>
        <taxon>Nocardiopsis</taxon>
    </lineage>
</organism>